<dbReference type="Gene3D" id="3.50.50.60">
    <property type="entry name" value="FAD/NAD(P)-binding domain"/>
    <property type="match status" value="1"/>
</dbReference>
<dbReference type="AlphaFoldDB" id="A0A953NB55"/>
<keyword evidence="5" id="KW-1185">Reference proteome</keyword>
<keyword evidence="1" id="KW-0285">Flavoprotein</keyword>
<dbReference type="Proteomes" id="UP000739565">
    <property type="component" value="Unassembled WGS sequence"/>
</dbReference>
<organism evidence="4 5">
    <name type="scientific">Zwartia hollandica</name>
    <dbReference type="NCBI Taxonomy" id="324606"/>
    <lineage>
        <taxon>Bacteria</taxon>
        <taxon>Pseudomonadati</taxon>
        <taxon>Pseudomonadota</taxon>
        <taxon>Betaproteobacteria</taxon>
        <taxon>Burkholderiales</taxon>
        <taxon>Alcaligenaceae</taxon>
        <taxon>Zwartia</taxon>
    </lineage>
</organism>
<dbReference type="Pfam" id="PF00743">
    <property type="entry name" value="FMO-like"/>
    <property type="match status" value="1"/>
</dbReference>
<gene>
    <name evidence="4" type="ORF">KZZ10_10695</name>
</gene>
<comment type="caution">
    <text evidence="4">The sequence shown here is derived from an EMBL/GenBank/DDBJ whole genome shotgun (WGS) entry which is preliminary data.</text>
</comment>
<reference evidence="4" key="1">
    <citation type="submission" date="2021-07" db="EMBL/GenBank/DDBJ databases">
        <title>New genus and species of the family Alcaligenaceae.</title>
        <authorList>
            <person name="Hahn M.W."/>
        </authorList>
    </citation>
    <scope>NUCLEOTIDE SEQUENCE</scope>
    <source>
        <strain evidence="4">LF4-65</strain>
    </source>
</reference>
<dbReference type="SUPFAM" id="SSF51905">
    <property type="entry name" value="FAD/NAD(P)-binding domain"/>
    <property type="match status" value="2"/>
</dbReference>
<dbReference type="InterPro" id="IPR020946">
    <property type="entry name" value="Flavin_mOase-like"/>
</dbReference>
<evidence type="ECO:0000256" key="2">
    <source>
        <dbReference type="ARBA" id="ARBA00022827"/>
    </source>
</evidence>
<name>A0A953NB55_9BURK</name>
<dbReference type="RefSeq" id="WP_259661531.1">
    <property type="nucleotide sequence ID" value="NZ_JAHXRI010000010.1"/>
</dbReference>
<evidence type="ECO:0000256" key="3">
    <source>
        <dbReference type="ARBA" id="ARBA00023002"/>
    </source>
</evidence>
<dbReference type="InterPro" id="IPR036188">
    <property type="entry name" value="FAD/NAD-bd_sf"/>
</dbReference>
<accession>A0A953NB55</accession>
<keyword evidence="2" id="KW-0274">FAD</keyword>
<evidence type="ECO:0000313" key="5">
    <source>
        <dbReference type="Proteomes" id="UP000739565"/>
    </source>
</evidence>
<proteinExistence type="predicted"/>
<dbReference type="GO" id="GO:0004499">
    <property type="term" value="F:N,N-dimethylaniline monooxygenase activity"/>
    <property type="evidence" value="ECO:0007669"/>
    <property type="project" value="InterPro"/>
</dbReference>
<dbReference type="GO" id="GO:0050660">
    <property type="term" value="F:flavin adenine dinucleotide binding"/>
    <property type="evidence" value="ECO:0007669"/>
    <property type="project" value="InterPro"/>
</dbReference>
<evidence type="ECO:0000313" key="4">
    <source>
        <dbReference type="EMBL" id="MBZ1351113.1"/>
    </source>
</evidence>
<keyword evidence="3" id="KW-0560">Oxidoreductase</keyword>
<dbReference type="PANTHER" id="PTHR43539">
    <property type="entry name" value="FLAVIN-BINDING MONOOXYGENASE-LIKE PROTEIN (AFU_ORTHOLOGUE AFUA_4G09220)"/>
    <property type="match status" value="1"/>
</dbReference>
<dbReference type="EMBL" id="JAHXRI010000010">
    <property type="protein sequence ID" value="MBZ1351113.1"/>
    <property type="molecule type" value="Genomic_DNA"/>
</dbReference>
<evidence type="ECO:0000256" key="1">
    <source>
        <dbReference type="ARBA" id="ARBA00022630"/>
    </source>
</evidence>
<sequence length="591" mass="65285">MLGIASQSTDNPFDTVDRISATNWLNTLNSALAKSDEGLIKTLFADDCHWRDLLAFTWSLTPTAGGANIASLMLSKQAQVKARDFKLAEGRLGPRRLKRTGIDVIESVIQFETELGRCFGVLRLLQDHPEEAFQLLTSMHELKGHEEKIGGRRPTGAAYSRNFGGTNWQDQRIASQAYADREPTVLVVGGGQAGLSVAASLVLIGVDTLVIDKYPNIGDSWRKRYHSLALHNVTDLNHLPYLPFPESWPSYLPKDMVGNWLEIYAQTMEINNWTSTELATATYNEETASWTAVLKNNVTGTERTVRPKHIIFANGLVGLPRIPKLPGLEDFTGEVMHTSSFTSGAKWKGKRALVLGTGTSAHDVAQDLHSNGVETTMIQRGSTTVVSIDPSLKLTYALYEGIALEDGDLLSSVNTLEVTKRNFKQTSARMIELDKKLINDLIACGFKWDNGENDTGYQMKIRTRYGGYYLNAGCSDLIISGAIGLCQYEQIDTFVENGALLKDGTIKQADLIVMATGFVPQEEVVKQLLGEEVAQKIGPVWGLAPDGEMNNMWRRTSQKGLWFVGGSFTNCRIYSRYVAIQIKALEEGLLH</sequence>
<dbReference type="InterPro" id="IPR050982">
    <property type="entry name" value="Auxin_biosynth/cation_transpt"/>
</dbReference>
<dbReference type="GO" id="GO:0050661">
    <property type="term" value="F:NADP binding"/>
    <property type="evidence" value="ECO:0007669"/>
    <property type="project" value="InterPro"/>
</dbReference>
<dbReference type="PANTHER" id="PTHR43539:SF68">
    <property type="entry name" value="FLAVIN-BINDING MONOOXYGENASE-LIKE PROTEIN (AFU_ORTHOLOGUE AFUA_4G09220)"/>
    <property type="match status" value="1"/>
</dbReference>
<protein>
    <submittedName>
        <fullName evidence="4">NAD(P)/FAD-dependent oxidoreductase</fullName>
    </submittedName>
</protein>